<comment type="caution">
    <text evidence="1">The sequence shown here is derived from an EMBL/GenBank/DDBJ whole genome shotgun (WGS) entry which is preliminary data.</text>
</comment>
<name>A0A1G2JNX7_9BACT</name>
<dbReference type="AlphaFoldDB" id="A0A1G2JNX7"/>
<gene>
    <name evidence="1" type="ORF">A2561_05095</name>
</gene>
<accession>A0A1G2JNX7</accession>
<dbReference type="EMBL" id="MHPU01000016">
    <property type="protein sequence ID" value="OGZ88834.1"/>
    <property type="molecule type" value="Genomic_DNA"/>
</dbReference>
<reference evidence="1 2" key="1">
    <citation type="journal article" date="2016" name="Nat. Commun.">
        <title>Thousands of microbial genomes shed light on interconnected biogeochemical processes in an aquifer system.</title>
        <authorList>
            <person name="Anantharaman K."/>
            <person name="Brown C.T."/>
            <person name="Hug L.A."/>
            <person name="Sharon I."/>
            <person name="Castelle C.J."/>
            <person name="Probst A.J."/>
            <person name="Thomas B.C."/>
            <person name="Singh A."/>
            <person name="Wilkins M.J."/>
            <person name="Karaoz U."/>
            <person name="Brodie E.L."/>
            <person name="Williams K.H."/>
            <person name="Hubbard S.S."/>
            <person name="Banfield J.F."/>
        </authorList>
    </citation>
    <scope>NUCLEOTIDE SEQUENCE [LARGE SCALE GENOMIC DNA]</scope>
</reference>
<organism evidence="1 2">
    <name type="scientific">Candidatus Staskawiczbacteria bacterium RIFOXYD1_FULL_32_13</name>
    <dbReference type="NCBI Taxonomy" id="1802234"/>
    <lineage>
        <taxon>Bacteria</taxon>
        <taxon>Candidatus Staskawicziibacteriota</taxon>
    </lineage>
</organism>
<sequence length="75" mass="8245">MDENLQVEVAVMSAHALIGALAYGESDKVNRHLNEGRLIEKIIVVFAPTEPASEPPSPGQVPELKVHFYDAHPRD</sequence>
<evidence type="ECO:0000313" key="1">
    <source>
        <dbReference type="EMBL" id="OGZ88834.1"/>
    </source>
</evidence>
<protein>
    <submittedName>
        <fullName evidence="1">Uncharacterized protein</fullName>
    </submittedName>
</protein>
<proteinExistence type="predicted"/>
<dbReference type="Proteomes" id="UP000178935">
    <property type="component" value="Unassembled WGS sequence"/>
</dbReference>
<evidence type="ECO:0000313" key="2">
    <source>
        <dbReference type="Proteomes" id="UP000178935"/>
    </source>
</evidence>